<dbReference type="RefSeq" id="WP_100916086.1">
    <property type="nucleotide sequence ID" value="NZ_CP025057.1"/>
</dbReference>
<proteinExistence type="predicted"/>
<evidence type="ECO:0000256" key="1">
    <source>
        <dbReference type="SAM" id="MobiDB-lite"/>
    </source>
</evidence>
<feature type="compositionally biased region" description="Low complexity" evidence="1">
    <location>
        <begin position="369"/>
        <end position="383"/>
    </location>
</feature>
<dbReference type="Proteomes" id="UP000231823">
    <property type="component" value="Chromosome"/>
</dbReference>
<protein>
    <submittedName>
        <fullName evidence="2">Uncharacterized protein</fullName>
    </submittedName>
</protein>
<dbReference type="OrthoDB" id="390367at2"/>
<reference evidence="2 3" key="1">
    <citation type="submission" date="2017-12" db="EMBL/GenBank/DDBJ databases">
        <title>Complete genome sequence of Spiroplasma floricola 23-6 (ATCC 29989).</title>
        <authorList>
            <person name="Tsai Y.-M."/>
            <person name="Wu P.-S."/>
            <person name="Lo W.-S."/>
            <person name="Kuo C.-H."/>
        </authorList>
    </citation>
    <scope>NUCLEOTIDE SEQUENCE [LARGE SCALE GENOMIC DNA]</scope>
    <source>
        <strain evidence="2 3">23-6</strain>
    </source>
</reference>
<feature type="compositionally biased region" description="Basic and acidic residues" evidence="1">
    <location>
        <begin position="384"/>
        <end position="394"/>
    </location>
</feature>
<evidence type="ECO:0000313" key="3">
    <source>
        <dbReference type="Proteomes" id="UP000231823"/>
    </source>
</evidence>
<gene>
    <name evidence="2" type="ORF">SFLOR_v1c00270</name>
</gene>
<dbReference type="AlphaFoldDB" id="A0A2K8SE44"/>
<name>A0A2K8SE44_9MOLU</name>
<keyword evidence="3" id="KW-1185">Reference proteome</keyword>
<feature type="region of interest" description="Disordered" evidence="1">
    <location>
        <begin position="83"/>
        <end position="134"/>
    </location>
</feature>
<dbReference type="EMBL" id="CP025057">
    <property type="protein sequence ID" value="AUB31090.1"/>
    <property type="molecule type" value="Genomic_DNA"/>
</dbReference>
<feature type="compositionally biased region" description="Polar residues" evidence="1">
    <location>
        <begin position="201"/>
        <end position="218"/>
    </location>
</feature>
<accession>A0A2K8SE44</accession>
<organism evidence="2 3">
    <name type="scientific">Spiroplasma floricola 23-6</name>
    <dbReference type="NCBI Taxonomy" id="1336749"/>
    <lineage>
        <taxon>Bacteria</taxon>
        <taxon>Bacillati</taxon>
        <taxon>Mycoplasmatota</taxon>
        <taxon>Mollicutes</taxon>
        <taxon>Entomoplasmatales</taxon>
        <taxon>Spiroplasmataceae</taxon>
        <taxon>Spiroplasma</taxon>
    </lineage>
</organism>
<feature type="region of interest" description="Disordered" evidence="1">
    <location>
        <begin position="201"/>
        <end position="248"/>
    </location>
</feature>
<feature type="compositionally biased region" description="Polar residues" evidence="1">
    <location>
        <begin position="95"/>
        <end position="134"/>
    </location>
</feature>
<dbReference type="KEGG" id="sfz:SFLOR_v1c00270"/>
<evidence type="ECO:0000313" key="2">
    <source>
        <dbReference type="EMBL" id="AUB31090.1"/>
    </source>
</evidence>
<sequence length="619" mass="71407">MNYYIKFENNFYNVIDVNTGQMIASFISDIEANEFVQSLFDMSNDSYGLGKTNPFNPYNNINYQSLTPKMGPPLGPLQNQFDFGQQPQPWIANPPLQNQPQTPSSQNGGQTTVFNNYWQAPSPQNSFVQTSPSLPNPLNQNQYFDQQNTNQIRVPNNGNQMYQNQNSYPLENQYDMNLNNPNLTNNLNLQKNKINENVSLDNNRNFLNSGQTNFNPPESHSGGDFTRNSFDNTNNLSSNSGQGQNQRLNENLSNSKNLYQESFNGQNLSVNGNQKQKMYEQNNSNQINSVEPDLHLTNSSNENLSNNLAHNQMLNENQKMYEQNNSNQINSVESDLHLNNSSNESLSNNLDSNLAHNQMLNENQKGYEQNNSNQNNFVQPNSQLHKDLNKDSYNENHSLNSDNKINSSEFQNKDQIINNQNNRLFEESRNSEIEIVEKNIFEEVENDFKFDFNDNTLSVDSSLFEEDKMGAIIYVSKNFINNTDDDSLGEVAAYQDIKHIPRNERQTEEVKEQKIHYSEPLVSDLEYDDFEDSIEEIENKEKTISEIYENDLVSDTYLSPKRDVDVIDLGPINEYDEVYSTPRKDTENDDLENIILSKKEKNILKKARKLEKRSRKKEK</sequence>
<feature type="compositionally biased region" description="Low complexity" evidence="1">
    <location>
        <begin position="232"/>
        <end position="248"/>
    </location>
</feature>
<feature type="compositionally biased region" description="Polar residues" evidence="1">
    <location>
        <begin position="395"/>
        <end position="412"/>
    </location>
</feature>
<feature type="region of interest" description="Disordered" evidence="1">
    <location>
        <begin position="366"/>
        <end position="412"/>
    </location>
</feature>